<keyword evidence="8 9" id="KW-0472">Membrane</keyword>
<keyword evidence="1" id="KW-0813">Transport</keyword>
<evidence type="ECO:0000256" key="3">
    <source>
        <dbReference type="ARBA" id="ARBA00022519"/>
    </source>
</evidence>
<feature type="transmembrane region" description="Helical" evidence="9">
    <location>
        <begin position="273"/>
        <end position="293"/>
    </location>
</feature>
<evidence type="ECO:0000256" key="4">
    <source>
        <dbReference type="ARBA" id="ARBA00022597"/>
    </source>
</evidence>
<feature type="transmembrane region" description="Helical" evidence="9">
    <location>
        <begin position="374"/>
        <end position="394"/>
    </location>
</feature>
<keyword evidence="6" id="KW-0769">Symport</keyword>
<protein>
    <submittedName>
        <fullName evidence="10">L-rhamnose-H+ transport protein</fullName>
    </submittedName>
</protein>
<evidence type="ECO:0000256" key="1">
    <source>
        <dbReference type="ARBA" id="ARBA00022448"/>
    </source>
</evidence>
<dbReference type="AlphaFoldDB" id="A0A239LVP9"/>
<organism evidence="10 11">
    <name type="scientific">Pontibacter ummariensis</name>
    <dbReference type="NCBI Taxonomy" id="1610492"/>
    <lineage>
        <taxon>Bacteria</taxon>
        <taxon>Pseudomonadati</taxon>
        <taxon>Bacteroidota</taxon>
        <taxon>Cytophagia</taxon>
        <taxon>Cytophagales</taxon>
        <taxon>Hymenobacteraceae</taxon>
        <taxon>Pontibacter</taxon>
    </lineage>
</organism>
<keyword evidence="5 9" id="KW-0812">Transmembrane</keyword>
<keyword evidence="3" id="KW-0997">Cell inner membrane</keyword>
<feature type="transmembrane region" description="Helical" evidence="9">
    <location>
        <begin position="345"/>
        <end position="362"/>
    </location>
</feature>
<dbReference type="NCBIfam" id="NF010024">
    <property type="entry name" value="PRK13499.1-4"/>
    <property type="match status" value="1"/>
</dbReference>
<dbReference type="GO" id="GO:0015153">
    <property type="term" value="F:rhamnose transmembrane transporter activity"/>
    <property type="evidence" value="ECO:0007669"/>
    <property type="project" value="InterPro"/>
</dbReference>
<proteinExistence type="predicted"/>
<dbReference type="EMBL" id="FZOQ01000051">
    <property type="protein sequence ID" value="SNT33873.1"/>
    <property type="molecule type" value="Genomic_DNA"/>
</dbReference>
<keyword evidence="11" id="KW-1185">Reference proteome</keyword>
<dbReference type="InterPro" id="IPR004673">
    <property type="entry name" value="L-rhamnose-proton_sym_RhaT"/>
</dbReference>
<feature type="transmembrane region" description="Helical" evidence="9">
    <location>
        <begin position="229"/>
        <end position="250"/>
    </location>
</feature>
<keyword evidence="7 9" id="KW-1133">Transmembrane helix</keyword>
<evidence type="ECO:0000256" key="9">
    <source>
        <dbReference type="SAM" id="Phobius"/>
    </source>
</evidence>
<evidence type="ECO:0000256" key="2">
    <source>
        <dbReference type="ARBA" id="ARBA00022475"/>
    </source>
</evidence>
<name>A0A239LVP9_9BACT</name>
<feature type="transmembrane region" description="Helical" evidence="9">
    <location>
        <begin position="186"/>
        <end position="208"/>
    </location>
</feature>
<dbReference type="Proteomes" id="UP000198432">
    <property type="component" value="Unassembled WGS sequence"/>
</dbReference>
<gene>
    <name evidence="10" type="ORF">SAMN06296052_1518</name>
</gene>
<evidence type="ECO:0000256" key="8">
    <source>
        <dbReference type="ARBA" id="ARBA00023136"/>
    </source>
</evidence>
<accession>A0A239LVP9</accession>
<evidence type="ECO:0000313" key="10">
    <source>
        <dbReference type="EMBL" id="SNT33873.1"/>
    </source>
</evidence>
<dbReference type="GO" id="GO:0015293">
    <property type="term" value="F:symporter activity"/>
    <property type="evidence" value="ECO:0007669"/>
    <property type="project" value="UniProtKB-KW"/>
</dbReference>
<keyword evidence="4" id="KW-0762">Sugar transport</keyword>
<keyword evidence="2" id="KW-1003">Cell membrane</keyword>
<reference evidence="11" key="1">
    <citation type="submission" date="2017-06" db="EMBL/GenBank/DDBJ databases">
        <authorList>
            <person name="Varghese N."/>
            <person name="Submissions S."/>
        </authorList>
    </citation>
    <scope>NUCLEOTIDE SEQUENCE [LARGE SCALE GENOMIC DNA]</scope>
    <source>
        <strain evidence="11">NKM1</strain>
    </source>
</reference>
<feature type="transmembrane region" description="Helical" evidence="9">
    <location>
        <begin position="46"/>
        <end position="69"/>
    </location>
</feature>
<sequence>MQLFPVLVTGGTLFFPLIALFLVLLSMTVQDSICLRVSYIEAQLHIHMQAILGVAFHFIGGFASGSFYVPFRRVRGWAWESYWIVGGFASWLLVPFLAAYLTVPNFLKIIQAADPNTLFWTYFLGVLWGVGGLTFGLGLRYLGISLGQTVMLGLSAAFGALMPPLYRDIVSSNSGETLTGMLGATGGQVVLLGILVCLVGIVISGKAGMMKENDMTAEQKQTGIKEFNLSKGITVAVISGILSACFNYAIEAGKPMAEMAVQMGSNPLFQNNVAFVVILWGGLTTNFIWCMLLNIKNRTFSDYTNKETPLASNYLFSALAGTTWYMQFFFYGMGESKLGNGASSWILHMAFIILISNVWGILLGEWRGVHRRTFATIISGIAVIILSVTIVGFGNSL</sequence>
<evidence type="ECO:0000256" key="6">
    <source>
        <dbReference type="ARBA" id="ARBA00022847"/>
    </source>
</evidence>
<evidence type="ECO:0000256" key="5">
    <source>
        <dbReference type="ARBA" id="ARBA00022692"/>
    </source>
</evidence>
<feature type="transmembrane region" description="Helical" evidence="9">
    <location>
        <begin position="149"/>
        <end position="166"/>
    </location>
</feature>
<dbReference type="Pfam" id="PF06379">
    <property type="entry name" value="RhaT"/>
    <property type="match status" value="1"/>
</dbReference>
<evidence type="ECO:0000313" key="11">
    <source>
        <dbReference type="Proteomes" id="UP000198432"/>
    </source>
</evidence>
<evidence type="ECO:0000256" key="7">
    <source>
        <dbReference type="ARBA" id="ARBA00022989"/>
    </source>
</evidence>
<feature type="transmembrane region" description="Helical" evidence="9">
    <location>
        <begin position="120"/>
        <end position="142"/>
    </location>
</feature>
<dbReference type="GO" id="GO:0016020">
    <property type="term" value="C:membrane"/>
    <property type="evidence" value="ECO:0007669"/>
    <property type="project" value="InterPro"/>
</dbReference>
<feature type="transmembrane region" description="Helical" evidence="9">
    <location>
        <begin position="314"/>
        <end position="333"/>
    </location>
</feature>
<feature type="transmembrane region" description="Helical" evidence="9">
    <location>
        <begin position="81"/>
        <end position="100"/>
    </location>
</feature>